<protein>
    <submittedName>
        <fullName evidence="4">Mfa1 family fimbria major subunit</fullName>
    </submittedName>
</protein>
<dbReference type="Gene3D" id="2.60.40.3690">
    <property type="match status" value="1"/>
</dbReference>
<feature type="signal peptide" evidence="2">
    <location>
        <begin position="1"/>
        <end position="18"/>
    </location>
</feature>
<dbReference type="RefSeq" id="WP_172324697.1">
    <property type="nucleotide sequence ID" value="NZ_CASGIA010000006.1"/>
</dbReference>
<organism evidence="4 5">
    <name type="scientific">Xylanibacter rodentium</name>
    <dbReference type="NCBI Taxonomy" id="2736289"/>
    <lineage>
        <taxon>Bacteria</taxon>
        <taxon>Pseudomonadati</taxon>
        <taxon>Bacteroidota</taxon>
        <taxon>Bacteroidia</taxon>
        <taxon>Bacteroidales</taxon>
        <taxon>Prevotellaceae</taxon>
        <taxon>Xylanibacter</taxon>
    </lineage>
</organism>
<comment type="caution">
    <text evidence="4">The sequence shown here is derived from an EMBL/GenBank/DDBJ whole genome shotgun (WGS) entry which is preliminary data.</text>
</comment>
<dbReference type="InterPro" id="IPR047786">
    <property type="entry name" value="Mfa1_fim"/>
</dbReference>
<name>A0ABX2AUU2_9BACT</name>
<dbReference type="GeneID" id="82156899"/>
<sequence>MKNLKFLFGAFCAVGMMASCSSSDDVVGGETTPDGIANGQNLYLSVSVMSANEGTRATEVGDPVDDDGNKADYEKGTGKENDVTNAYFYFYNADGSAANVVKQGDTYVNYYNSPTTAEKEDGMPNVEMLLDVTVVINTEKGDLIPDKIVAVLNADKALTKQDGTGMSLSELSEIVNDYSFDRNDNKFVMSSSVYSSSGNGSGVKKMEVDNIQSFFKTSDTEAKKTPVDIYVERVLAKVSVGAQMTVGADDITVDNETLYYTGQTTDKSADEDKRVYVKFLGWNIATETEKSYLFKNIDPKWTDKQLGITNWTWPDYFRSFRAMNPAGMTYINRNYNDALMFKVGGVDQKGDMVYNEDKDINYTYVQENASKNTTDGTVAAPEKPTKILVASQLVDKTGKPIEIAEWRGIRSDVNGVLITMANFSGVYYQKDENTRALITPEMIRFADDASYAVLVDDAESNTFYLSRDAAETADIEAVNKQLKELGNAKVWKDGKTYYYTDIRHLGKITQDGKGQDVPSVGAYGVVRNHSYQVVINSVTGLGTPVYNPDDVIDPEQPKDEESYLAARIKVLSWRVVKSTVDLK</sequence>
<dbReference type="NCBIfam" id="NF038041">
    <property type="entry name" value="fim_Mfa1_fam"/>
    <property type="match status" value="1"/>
</dbReference>
<evidence type="ECO:0000313" key="4">
    <source>
        <dbReference type="EMBL" id="NPE13473.1"/>
    </source>
</evidence>
<evidence type="ECO:0000259" key="3">
    <source>
        <dbReference type="Pfam" id="PF15495"/>
    </source>
</evidence>
<accession>A0ABX2AUU2</accession>
<evidence type="ECO:0000256" key="2">
    <source>
        <dbReference type="SAM" id="SignalP"/>
    </source>
</evidence>
<feature type="domain" description="Minor fimbrium subunit Mfa1 C-terminal" evidence="3">
    <location>
        <begin position="491"/>
        <end position="576"/>
    </location>
</feature>
<keyword evidence="5" id="KW-1185">Reference proteome</keyword>
<reference evidence="4 5" key="1">
    <citation type="submission" date="2020-05" db="EMBL/GenBank/DDBJ databases">
        <title>Distinct polysaccharide utilization as determinants for interspecies competition between intestinal Prevotella spp.</title>
        <authorList>
            <person name="Galvez E.J.C."/>
            <person name="Iljazovic A."/>
            <person name="Strowig T."/>
        </authorList>
    </citation>
    <scope>NUCLEOTIDE SEQUENCE [LARGE SCALE GENOMIC DNA]</scope>
    <source>
        <strain evidence="4 5">PROD</strain>
    </source>
</reference>
<dbReference type="Proteomes" id="UP001193734">
    <property type="component" value="Unassembled WGS sequence"/>
</dbReference>
<evidence type="ECO:0000313" key="5">
    <source>
        <dbReference type="Proteomes" id="UP001193734"/>
    </source>
</evidence>
<proteinExistence type="predicted"/>
<feature type="region of interest" description="Disordered" evidence="1">
    <location>
        <begin position="55"/>
        <end position="77"/>
    </location>
</feature>
<dbReference type="InterPro" id="IPR029140">
    <property type="entry name" value="Mfa1_C"/>
</dbReference>
<feature type="compositionally biased region" description="Basic and acidic residues" evidence="1">
    <location>
        <begin position="67"/>
        <end position="77"/>
    </location>
</feature>
<keyword evidence="2" id="KW-0732">Signal</keyword>
<gene>
    <name evidence="4" type="ORF">HPS55_03880</name>
</gene>
<dbReference type="EMBL" id="JABKKE010000004">
    <property type="protein sequence ID" value="NPE13473.1"/>
    <property type="molecule type" value="Genomic_DNA"/>
</dbReference>
<dbReference type="Gene3D" id="2.60.40.2580">
    <property type="match status" value="1"/>
</dbReference>
<evidence type="ECO:0000256" key="1">
    <source>
        <dbReference type="SAM" id="MobiDB-lite"/>
    </source>
</evidence>
<dbReference type="PROSITE" id="PS51257">
    <property type="entry name" value="PROKAR_LIPOPROTEIN"/>
    <property type="match status" value="1"/>
</dbReference>
<dbReference type="Pfam" id="PF15495">
    <property type="entry name" value="Fimbrillin_C"/>
    <property type="match status" value="1"/>
</dbReference>
<feature type="chain" id="PRO_5046757603" evidence="2">
    <location>
        <begin position="19"/>
        <end position="583"/>
    </location>
</feature>